<feature type="repeat" description="PPR" evidence="3">
    <location>
        <begin position="168"/>
        <end position="202"/>
    </location>
</feature>
<reference evidence="5" key="1">
    <citation type="submission" date="2022-04" db="EMBL/GenBank/DDBJ databases">
        <title>Carnegiea gigantea Genome sequencing and assembly v2.</title>
        <authorList>
            <person name="Copetti D."/>
            <person name="Sanderson M.J."/>
            <person name="Burquez A."/>
            <person name="Wojciechowski M.F."/>
        </authorList>
    </citation>
    <scope>NUCLEOTIDE SEQUENCE</scope>
    <source>
        <strain evidence="5">SGP5-SGP5p</strain>
        <tissue evidence="5">Aerial part</tissue>
    </source>
</reference>
<dbReference type="GO" id="GO:0003729">
    <property type="term" value="F:mRNA binding"/>
    <property type="evidence" value="ECO:0007669"/>
    <property type="project" value="UniProtKB-ARBA"/>
</dbReference>
<evidence type="ECO:0000256" key="1">
    <source>
        <dbReference type="ARBA" id="ARBA00006643"/>
    </source>
</evidence>
<dbReference type="NCBIfam" id="TIGR00756">
    <property type="entry name" value="PPR"/>
    <property type="match status" value="3"/>
</dbReference>
<dbReference type="PROSITE" id="PS51375">
    <property type="entry name" value="PPR"/>
    <property type="match status" value="3"/>
</dbReference>
<proteinExistence type="inferred from homology"/>
<comment type="similarity">
    <text evidence="1">Belongs to the PPR family. PCMP-H subfamily.</text>
</comment>
<gene>
    <name evidence="5" type="ORF">Cgig2_027334</name>
</gene>
<evidence type="ECO:0000259" key="4">
    <source>
        <dbReference type="Pfam" id="PF14432"/>
    </source>
</evidence>
<dbReference type="InterPro" id="IPR002885">
    <property type="entry name" value="PPR_rpt"/>
</dbReference>
<accession>A0A9Q1GQ72</accession>
<dbReference type="InterPro" id="IPR046848">
    <property type="entry name" value="E_motif"/>
</dbReference>
<feature type="repeat" description="PPR" evidence="3">
    <location>
        <begin position="269"/>
        <end position="303"/>
    </location>
</feature>
<protein>
    <recommendedName>
        <fullName evidence="4">DYW domain-containing protein</fullName>
    </recommendedName>
</protein>
<keyword evidence="6" id="KW-1185">Reference proteome</keyword>
<dbReference type="InterPro" id="IPR032867">
    <property type="entry name" value="DYW_dom"/>
</dbReference>
<sequence length="575" mass="64912">MKLRTISRATSYTVARARLLSDKSLEEQVLFRDDPTVSRTMEDALGDINYARLILNSLQSPNSYYWNTVVRAYCGSPDPSQSLSMFLAMHLQQPSTIAPKPDKFTYPFVLKACAKLKDAHLGKQVHCLVCKVGFGSDKYICNSLIHLYARCGDLDYACNVFDKMPERDVVSWTSMIDGLVDNGRAVEAVRVFNEMVHRGVEPNDATIVSALRACAETGALEVGRRVHRIVEEQGLGLKANVSSALIDMYSKCGCIDSAGRVFEVIVEKDVYAWTAMIHGLASHGMSRDAINLFEQMGNSGVKPDEWTMTAVLVACRNAGWAAEGYVHFDDMQKKYGVRPNLLHFGCMVDLYARSGKLKEAEDFIRKMPIPPDEVLWRSLIWACRIHGDTNRAECLIKEVKIDFNDSSSCVLVSNIYASVGKWLDKAILRETMRRQGVIKPRGSSKIEVDGSIHDFTAGDSSHVETESIFEKLDEIDERLRGEGYKPELSEVLLEMGDEEKAFQLLHHSEKLAVAFGLMKTKPGSQIRIVKNLRSCEDCHSFMKLISKTYEREIIVRDRIRFHHFRNGDCSCRDYW</sequence>
<dbReference type="PANTHER" id="PTHR47926:SF461">
    <property type="entry name" value="PENTATRICOPEPTIDE REPEAT SUPERFAMILY PROTEIN"/>
    <property type="match status" value="1"/>
</dbReference>
<dbReference type="Proteomes" id="UP001153076">
    <property type="component" value="Unassembled WGS sequence"/>
</dbReference>
<dbReference type="Pfam" id="PF13041">
    <property type="entry name" value="PPR_2"/>
    <property type="match status" value="2"/>
</dbReference>
<name>A0A9Q1GQ72_9CARY</name>
<dbReference type="FunFam" id="1.25.40.10:FF:000690">
    <property type="entry name" value="Pentatricopeptide repeat-containing protein"/>
    <property type="match status" value="1"/>
</dbReference>
<dbReference type="Pfam" id="PF20431">
    <property type="entry name" value="E_motif"/>
    <property type="match status" value="1"/>
</dbReference>
<keyword evidence="2" id="KW-0677">Repeat</keyword>
<organism evidence="5 6">
    <name type="scientific">Carnegiea gigantea</name>
    <dbReference type="NCBI Taxonomy" id="171969"/>
    <lineage>
        <taxon>Eukaryota</taxon>
        <taxon>Viridiplantae</taxon>
        <taxon>Streptophyta</taxon>
        <taxon>Embryophyta</taxon>
        <taxon>Tracheophyta</taxon>
        <taxon>Spermatophyta</taxon>
        <taxon>Magnoliopsida</taxon>
        <taxon>eudicotyledons</taxon>
        <taxon>Gunneridae</taxon>
        <taxon>Pentapetalae</taxon>
        <taxon>Caryophyllales</taxon>
        <taxon>Cactineae</taxon>
        <taxon>Cactaceae</taxon>
        <taxon>Cactoideae</taxon>
        <taxon>Echinocereeae</taxon>
        <taxon>Carnegiea</taxon>
    </lineage>
</organism>
<evidence type="ECO:0000256" key="2">
    <source>
        <dbReference type="ARBA" id="ARBA00022737"/>
    </source>
</evidence>
<dbReference type="AlphaFoldDB" id="A0A9Q1GQ72"/>
<dbReference type="InterPro" id="IPR046960">
    <property type="entry name" value="PPR_At4g14850-like_plant"/>
</dbReference>
<dbReference type="GO" id="GO:0009451">
    <property type="term" value="P:RNA modification"/>
    <property type="evidence" value="ECO:0007669"/>
    <property type="project" value="InterPro"/>
</dbReference>
<dbReference type="Pfam" id="PF01535">
    <property type="entry name" value="PPR"/>
    <property type="match status" value="1"/>
</dbReference>
<dbReference type="FunFam" id="1.25.40.10:FF:000427">
    <property type="entry name" value="Pentatricopeptide repeat-containing protein chloroplastic"/>
    <property type="match status" value="1"/>
</dbReference>
<comment type="caution">
    <text evidence="5">The sequence shown here is derived from an EMBL/GenBank/DDBJ whole genome shotgun (WGS) entry which is preliminary data.</text>
</comment>
<dbReference type="Gene3D" id="1.25.40.10">
    <property type="entry name" value="Tetratricopeptide repeat domain"/>
    <property type="match status" value="3"/>
</dbReference>
<dbReference type="Pfam" id="PF14432">
    <property type="entry name" value="DYW_deaminase"/>
    <property type="match status" value="1"/>
</dbReference>
<dbReference type="GO" id="GO:0008270">
    <property type="term" value="F:zinc ion binding"/>
    <property type="evidence" value="ECO:0007669"/>
    <property type="project" value="InterPro"/>
</dbReference>
<dbReference type="InterPro" id="IPR011990">
    <property type="entry name" value="TPR-like_helical_dom_sf"/>
</dbReference>
<evidence type="ECO:0000256" key="3">
    <source>
        <dbReference type="PROSITE-ProRule" id="PRU00708"/>
    </source>
</evidence>
<dbReference type="EMBL" id="JAKOGI010002050">
    <property type="protein sequence ID" value="KAJ8423120.1"/>
    <property type="molecule type" value="Genomic_DNA"/>
</dbReference>
<evidence type="ECO:0000313" key="6">
    <source>
        <dbReference type="Proteomes" id="UP001153076"/>
    </source>
</evidence>
<feature type="domain" description="DYW" evidence="4">
    <location>
        <begin position="483"/>
        <end position="575"/>
    </location>
</feature>
<dbReference type="OrthoDB" id="185373at2759"/>
<dbReference type="PANTHER" id="PTHR47926">
    <property type="entry name" value="PENTATRICOPEPTIDE REPEAT-CONTAINING PROTEIN"/>
    <property type="match status" value="1"/>
</dbReference>
<feature type="repeat" description="PPR" evidence="3">
    <location>
        <begin position="137"/>
        <end position="167"/>
    </location>
</feature>
<evidence type="ECO:0000313" key="5">
    <source>
        <dbReference type="EMBL" id="KAJ8423120.1"/>
    </source>
</evidence>